<gene>
    <name evidence="2" type="ORF">Vbra_13593</name>
</gene>
<dbReference type="STRING" id="1169540.A0A0G4EWK8"/>
<dbReference type="AlphaFoldDB" id="A0A0G4EWK8"/>
<feature type="compositionally biased region" description="Basic and acidic residues" evidence="1">
    <location>
        <begin position="66"/>
        <end position="78"/>
    </location>
</feature>
<evidence type="ECO:0008006" key="4">
    <source>
        <dbReference type="Google" id="ProtNLM"/>
    </source>
</evidence>
<proteinExistence type="predicted"/>
<feature type="region of interest" description="Disordered" evidence="1">
    <location>
        <begin position="18"/>
        <end position="78"/>
    </location>
</feature>
<evidence type="ECO:0000256" key="1">
    <source>
        <dbReference type="SAM" id="MobiDB-lite"/>
    </source>
</evidence>
<sequence>MILLNYENHHFDYVRRAMQQQQQPSTTQPAASSRPAVSAKSSVSGKTKRRRQSSTVSRSGRAAKRVKVDERAPNEKPRYLRAEEAEERANALIAAYRQTCLITQRPPISWNWTAQRFHCRITDNPASGELLPKPVCFREKPRPMTEEGLLVAFESIRGKYEEYYASCPGMDSDSEEGAVEMETDVREPDLTRESATRLAQELLREHHKAQGMSRRLCWLSFTRHRFEVHLKPKDPLQLTIVRRFRLVKRHYPESAACDQPLLDPTRAFPALHRLPKRKACPHCDALVWEGDGASFCCQQGKTVLDNLPVPKELQDLVASRYGKQLRDKSLSLNNSFAMTAIGFDGNSDLAASIPHDWGNMTIHGRVYHRILSAEDHPIVGLMFDNAGAKKELDKRVGEMGGRSAREQEIYKYLIDQLKEILHENNPFVRDLHAFGRLAENGRQDIILQFKFKPEADDVCIVLPCSTSAYLPQQRKVFISLKRSGHRGDAMEFVDVLSHVYEPLQYPLLFLKGTPGGNFHLFAESSEIKDMIDRKFYTRAWTDRDILEGHVKR</sequence>
<dbReference type="Proteomes" id="UP000041254">
    <property type="component" value="Unassembled WGS sequence"/>
</dbReference>
<evidence type="ECO:0000313" key="3">
    <source>
        <dbReference type="Proteomes" id="UP000041254"/>
    </source>
</evidence>
<dbReference type="VEuPathDB" id="CryptoDB:Vbra_13593"/>
<keyword evidence="3" id="KW-1185">Reference proteome</keyword>
<organism evidence="2 3">
    <name type="scientific">Vitrella brassicaformis (strain CCMP3155)</name>
    <dbReference type="NCBI Taxonomy" id="1169540"/>
    <lineage>
        <taxon>Eukaryota</taxon>
        <taxon>Sar</taxon>
        <taxon>Alveolata</taxon>
        <taxon>Colpodellida</taxon>
        <taxon>Vitrellaceae</taxon>
        <taxon>Vitrella</taxon>
    </lineage>
</organism>
<dbReference type="EMBL" id="CDMY01000326">
    <property type="protein sequence ID" value="CEM02444.1"/>
    <property type="molecule type" value="Genomic_DNA"/>
</dbReference>
<dbReference type="PhylomeDB" id="A0A0G4EWK8"/>
<protein>
    <recommendedName>
        <fullName evidence="4">Helitron helicase-like domain-containing protein</fullName>
    </recommendedName>
</protein>
<reference evidence="2 3" key="1">
    <citation type="submission" date="2014-11" db="EMBL/GenBank/DDBJ databases">
        <authorList>
            <person name="Zhu J."/>
            <person name="Qi W."/>
            <person name="Song R."/>
        </authorList>
    </citation>
    <scope>NUCLEOTIDE SEQUENCE [LARGE SCALE GENOMIC DNA]</scope>
</reference>
<accession>A0A0G4EWK8</accession>
<evidence type="ECO:0000313" key="2">
    <source>
        <dbReference type="EMBL" id="CEM02444.1"/>
    </source>
</evidence>
<dbReference type="InParanoid" id="A0A0G4EWK8"/>
<name>A0A0G4EWK8_VITBC</name>
<dbReference type="OrthoDB" id="3366231at2759"/>
<feature type="compositionally biased region" description="Low complexity" evidence="1">
    <location>
        <begin position="19"/>
        <end position="32"/>
    </location>
</feature>